<keyword evidence="3" id="KW-0001">2Fe-2S</keyword>
<name>C0GKA2_DETAL</name>
<dbReference type="EMBL" id="ACJM01000022">
    <property type="protein sequence ID" value="EEG76217.1"/>
    <property type="molecule type" value="Genomic_DNA"/>
</dbReference>
<evidence type="ECO:0000259" key="11">
    <source>
        <dbReference type="PROSITE" id="PS51384"/>
    </source>
</evidence>
<dbReference type="CDD" id="cd00322">
    <property type="entry name" value="FNR_like"/>
    <property type="match status" value="1"/>
</dbReference>
<dbReference type="Pfam" id="PF00175">
    <property type="entry name" value="NAD_binding_1"/>
    <property type="match status" value="1"/>
</dbReference>
<dbReference type="InterPro" id="IPR017938">
    <property type="entry name" value="Riboflavin_synthase-like_b-brl"/>
</dbReference>
<dbReference type="RefSeq" id="WP_008518774.1">
    <property type="nucleotide sequence ID" value="NZ_ACJM01000022.1"/>
</dbReference>
<gene>
    <name evidence="12" type="ORF">DealDRAFT_2911</name>
</gene>
<dbReference type="InterPro" id="IPR050415">
    <property type="entry name" value="MRET"/>
</dbReference>
<dbReference type="InterPro" id="IPR017896">
    <property type="entry name" value="4Fe4S_Fe-S-bd"/>
</dbReference>
<comment type="caution">
    <text evidence="12">The sequence shown here is derived from an EMBL/GenBank/DDBJ whole genome shotgun (WGS) entry which is preliminary data.</text>
</comment>
<comment type="cofactor">
    <cofactor evidence="1">
        <name>FAD</name>
        <dbReference type="ChEBI" id="CHEBI:57692"/>
    </cofactor>
</comment>
<dbReference type="SUPFAM" id="SSF52343">
    <property type="entry name" value="Ferredoxin reductase-like, C-terminal NADP-linked domain"/>
    <property type="match status" value="1"/>
</dbReference>
<dbReference type="Pfam" id="PF13237">
    <property type="entry name" value="Fer4_10"/>
    <property type="match status" value="1"/>
</dbReference>
<keyword evidence="4" id="KW-0479">Metal-binding</keyword>
<dbReference type="eggNOG" id="COG1018">
    <property type="taxonomic scope" value="Bacteria"/>
</dbReference>
<dbReference type="GO" id="GO:0051537">
    <property type="term" value="F:2 iron, 2 sulfur cluster binding"/>
    <property type="evidence" value="ECO:0007669"/>
    <property type="project" value="UniProtKB-KW"/>
</dbReference>
<dbReference type="InterPro" id="IPR001709">
    <property type="entry name" value="Flavoprot_Pyr_Nucl_cyt_Rdtase"/>
</dbReference>
<keyword evidence="6" id="KW-0560">Oxidoreductase</keyword>
<evidence type="ECO:0000256" key="7">
    <source>
        <dbReference type="ARBA" id="ARBA00023004"/>
    </source>
</evidence>
<keyword evidence="2" id="KW-0285">Flavoprotein</keyword>
<keyword evidence="7" id="KW-0408">Iron</keyword>
<evidence type="ECO:0000313" key="12">
    <source>
        <dbReference type="EMBL" id="EEG76217.1"/>
    </source>
</evidence>
<dbReference type="PROSITE" id="PS51379">
    <property type="entry name" value="4FE4S_FER_2"/>
    <property type="match status" value="2"/>
</dbReference>
<dbReference type="InterPro" id="IPR017927">
    <property type="entry name" value="FAD-bd_FR_type"/>
</dbReference>
<dbReference type="GO" id="GO:0016491">
    <property type="term" value="F:oxidoreductase activity"/>
    <property type="evidence" value="ECO:0007669"/>
    <property type="project" value="UniProtKB-KW"/>
</dbReference>
<evidence type="ECO:0000256" key="8">
    <source>
        <dbReference type="ARBA" id="ARBA00023014"/>
    </source>
</evidence>
<feature type="transmembrane region" description="Helical" evidence="9">
    <location>
        <begin position="124"/>
        <end position="146"/>
    </location>
</feature>
<dbReference type="OrthoDB" id="9786132at2"/>
<feature type="transmembrane region" description="Helical" evidence="9">
    <location>
        <begin position="21"/>
        <end position="49"/>
    </location>
</feature>
<dbReference type="InterPro" id="IPR039261">
    <property type="entry name" value="FNR_nucleotide-bd"/>
</dbReference>
<dbReference type="AlphaFoldDB" id="C0GKA2"/>
<keyword evidence="8" id="KW-0411">Iron-sulfur</keyword>
<dbReference type="Pfam" id="PF00970">
    <property type="entry name" value="FAD_binding_6"/>
    <property type="match status" value="1"/>
</dbReference>
<dbReference type="Proteomes" id="UP000006443">
    <property type="component" value="Unassembled WGS sequence"/>
</dbReference>
<feature type="domain" description="4Fe-4S ferredoxin-type" evidence="10">
    <location>
        <begin position="179"/>
        <end position="209"/>
    </location>
</feature>
<keyword evidence="9" id="KW-0812">Transmembrane</keyword>
<feature type="transmembrane region" description="Helical" evidence="9">
    <location>
        <begin position="83"/>
        <end position="104"/>
    </location>
</feature>
<keyword evidence="5" id="KW-0274">FAD</keyword>
<dbReference type="GO" id="GO:0050660">
    <property type="term" value="F:flavin adenine dinucleotide binding"/>
    <property type="evidence" value="ECO:0007669"/>
    <property type="project" value="TreeGrafter"/>
</dbReference>
<evidence type="ECO:0000256" key="2">
    <source>
        <dbReference type="ARBA" id="ARBA00022630"/>
    </source>
</evidence>
<evidence type="ECO:0000256" key="1">
    <source>
        <dbReference type="ARBA" id="ARBA00001974"/>
    </source>
</evidence>
<dbReference type="SUPFAM" id="SSF54862">
    <property type="entry name" value="4Fe-4S ferredoxins"/>
    <property type="match status" value="1"/>
</dbReference>
<dbReference type="PROSITE" id="PS00198">
    <property type="entry name" value="4FE4S_FER_1"/>
    <property type="match status" value="1"/>
</dbReference>
<dbReference type="Gene3D" id="3.30.70.20">
    <property type="match status" value="1"/>
</dbReference>
<evidence type="ECO:0000256" key="6">
    <source>
        <dbReference type="ARBA" id="ARBA00023002"/>
    </source>
</evidence>
<dbReference type="eggNOG" id="COG0348">
    <property type="taxonomic scope" value="Bacteria"/>
</dbReference>
<organism evidence="12 13">
    <name type="scientific">Dethiobacter alkaliphilus AHT 1</name>
    <dbReference type="NCBI Taxonomy" id="555088"/>
    <lineage>
        <taxon>Bacteria</taxon>
        <taxon>Bacillati</taxon>
        <taxon>Bacillota</taxon>
        <taxon>Dethiobacteria</taxon>
        <taxon>Dethiobacterales</taxon>
        <taxon>Dethiobacteraceae</taxon>
        <taxon>Dethiobacter</taxon>
    </lineage>
</organism>
<feature type="domain" description="4Fe-4S ferredoxin-type" evidence="10">
    <location>
        <begin position="212"/>
        <end position="241"/>
    </location>
</feature>
<dbReference type="GO" id="GO:0046872">
    <property type="term" value="F:metal ion binding"/>
    <property type="evidence" value="ECO:0007669"/>
    <property type="project" value="UniProtKB-KW"/>
</dbReference>
<evidence type="ECO:0000259" key="10">
    <source>
        <dbReference type="PROSITE" id="PS51379"/>
    </source>
</evidence>
<dbReference type="PRINTS" id="PR00410">
    <property type="entry name" value="PHEHYDRXLASE"/>
</dbReference>
<dbReference type="STRING" id="555088.DealDRAFT_2911"/>
<reference evidence="12 13" key="1">
    <citation type="submission" date="2009-02" db="EMBL/GenBank/DDBJ databases">
        <title>Sequencing of the draft genome and assembly of Dethiobacter alkaliphilus AHT 1.</title>
        <authorList>
            <consortium name="US DOE Joint Genome Institute (JGI-PGF)"/>
            <person name="Lucas S."/>
            <person name="Copeland A."/>
            <person name="Lapidus A."/>
            <person name="Glavina del Rio T."/>
            <person name="Dalin E."/>
            <person name="Tice H."/>
            <person name="Bruce D."/>
            <person name="Goodwin L."/>
            <person name="Pitluck S."/>
            <person name="Larimer F."/>
            <person name="Land M.L."/>
            <person name="Hauser L."/>
            <person name="Muyzer G."/>
        </authorList>
    </citation>
    <scope>NUCLEOTIDE SEQUENCE [LARGE SCALE GENOMIC DNA]</scope>
    <source>
        <strain evidence="12 13">AHT 1</strain>
    </source>
</reference>
<evidence type="ECO:0000256" key="9">
    <source>
        <dbReference type="SAM" id="Phobius"/>
    </source>
</evidence>
<accession>C0GKA2</accession>
<evidence type="ECO:0000256" key="3">
    <source>
        <dbReference type="ARBA" id="ARBA00022714"/>
    </source>
</evidence>
<evidence type="ECO:0000256" key="5">
    <source>
        <dbReference type="ARBA" id="ARBA00022827"/>
    </source>
</evidence>
<dbReference type="InterPro" id="IPR017900">
    <property type="entry name" value="4Fe4S_Fe_S_CS"/>
</dbReference>
<keyword evidence="9" id="KW-1133">Transmembrane helix</keyword>
<proteinExistence type="predicted"/>
<evidence type="ECO:0000313" key="13">
    <source>
        <dbReference type="Proteomes" id="UP000006443"/>
    </source>
</evidence>
<dbReference type="SUPFAM" id="SSF63380">
    <property type="entry name" value="Riboflavin synthase domain-like"/>
    <property type="match status" value="1"/>
</dbReference>
<evidence type="ECO:0000256" key="4">
    <source>
        <dbReference type="ARBA" id="ARBA00022723"/>
    </source>
</evidence>
<dbReference type="PANTHER" id="PTHR47354">
    <property type="entry name" value="NADH OXIDOREDUCTASE HCR"/>
    <property type="match status" value="1"/>
</dbReference>
<keyword evidence="9" id="KW-0472">Membrane</keyword>
<sequence>MKRPNYFIKTERAFSGVRKSAWIVTLAVAIGGQFYPRLGLLVPFMAALIGMSFLKGRHWCGNYCPHGSFFDFLLLPISRNKKIPTLLISKITVVLFFLFFMFNLSRRFWTVFQNIANISLLDSVGMIFSTTYLMVLIVGGLLAVLITPRTWCQFCPMGTIQTLSYKLGKAIGLAQSQDEKVTVEHADLCHSCGKCARVCPMQLTPYKEFEENNNQFNDERCIKCSTCVENCPAGILSLSTAKQADELKEKADLDGFQESAYYKGEIKEVRELKQDIKEYTIKLLAPAKMNLTPGQFILIKIDDDLSRAYTISSANKEGTQISITVKRLEDGYGTNLLFDKFKEGDRVEIKGPMGKELRIDHKKKKLLFVANGIGITPFVAAAQNLLEYRDTYNFDGDITLLYGVRYEDDLIYDDLFTRLARKHPNFHYYKTLSRQDSINARKGYVTNILNEIEIDADTTVYICGTKAMAQDIQKILLEKGIPQESISYEDFAA</sequence>
<dbReference type="Gene3D" id="2.40.30.10">
    <property type="entry name" value="Translation factors"/>
    <property type="match status" value="1"/>
</dbReference>
<dbReference type="Gene3D" id="3.40.50.80">
    <property type="entry name" value="Nucleotide-binding domain of ferredoxin-NADP reductase (FNR) module"/>
    <property type="match status" value="1"/>
</dbReference>
<dbReference type="InterPro" id="IPR001433">
    <property type="entry name" value="OxRdtase_FAD/NAD-bd"/>
</dbReference>
<dbReference type="Pfam" id="PF12801">
    <property type="entry name" value="Fer4_5"/>
    <property type="match status" value="2"/>
</dbReference>
<feature type="domain" description="FAD-binding FR-type" evidence="11">
    <location>
        <begin position="259"/>
        <end position="359"/>
    </location>
</feature>
<dbReference type="PANTHER" id="PTHR47354:SF8">
    <property type="entry name" value="1,2-PHENYLACETYL-COA EPOXIDASE, SUBUNIT E"/>
    <property type="match status" value="1"/>
</dbReference>
<protein>
    <submittedName>
        <fullName evidence="12">Oxidoreductase FAD/NAD(P)-binding domain protein</fullName>
    </submittedName>
</protein>
<dbReference type="PROSITE" id="PS51384">
    <property type="entry name" value="FAD_FR"/>
    <property type="match status" value="1"/>
</dbReference>
<dbReference type="InterPro" id="IPR008333">
    <property type="entry name" value="Cbr1-like_FAD-bd_dom"/>
</dbReference>
<dbReference type="PRINTS" id="PR00371">
    <property type="entry name" value="FPNCR"/>
</dbReference>
<keyword evidence="13" id="KW-1185">Reference proteome</keyword>